<dbReference type="OrthoDB" id="5279415at2759"/>
<evidence type="ECO:0000313" key="1">
    <source>
        <dbReference type="EMBL" id="ROW16748.1"/>
    </source>
</evidence>
<dbReference type="EMBL" id="LKEB01000004">
    <property type="protein sequence ID" value="ROW16748.1"/>
    <property type="molecule type" value="Genomic_DNA"/>
</dbReference>
<comment type="caution">
    <text evidence="1">The sequence shown here is derived from an EMBL/GenBank/DDBJ whole genome shotgun (WGS) entry which is preliminary data.</text>
</comment>
<sequence>MAGTIVSLEDLLPFAVGPNEHQVPWDGRDQEEQAELWYNAPLRSKNQQLEDENMRLKRILRENGIPWSSAVAEHTIFQSNHPTNSSSRRRSSRLSAIQHRFPHLPVEVVLRIMHYALVADSPIIDPLSKLNPESLTVSEAKGGPQIAIGFLATSKAYYIEGKQILWSNNSFVFTSPESLRKFSELDFQYRRTIESVTLRIIARYYDDERRRHRLSPDYHPELTKSQSLKIVARTKDQDSMARKGFHCYTWTQTVDFLEALRPPFDPHHSTGNRPRLLPGLLSMRIDFVNFPNYFLPYPQTDLHEIAAHDLGCSLNELMVTGLPSCEVGIKAGADLQGMVKDDGLFVFYEPSYIQQKKALKPLRAYGGTARVVRAWRKLARERQELIGHVPLPSLPAVPEETGHPESTWKKRKTLWKRVPVSRDAVKREWAEFDRNTGEPVDDLDYNSDDSDAVCPNCGVVHGHYDYWGSDSD</sequence>
<proteinExistence type="predicted"/>
<protein>
    <recommendedName>
        <fullName evidence="3">F-box domain-containing protein</fullName>
    </recommendedName>
</protein>
<reference evidence="1 2" key="1">
    <citation type="submission" date="2015-09" db="EMBL/GenBank/DDBJ databases">
        <title>Host preference determinants of Valsa canker pathogens revealed by comparative genomics.</title>
        <authorList>
            <person name="Yin Z."/>
            <person name="Huang L."/>
        </authorList>
    </citation>
    <scope>NUCLEOTIDE SEQUENCE [LARGE SCALE GENOMIC DNA]</scope>
    <source>
        <strain evidence="1 2">SXYLt</strain>
    </source>
</reference>
<gene>
    <name evidence="1" type="ORF">VPNG_01595</name>
</gene>
<dbReference type="STRING" id="1230097.A0A423XJY5"/>
<accession>A0A423XJY5</accession>
<dbReference type="Proteomes" id="UP000285146">
    <property type="component" value="Unassembled WGS sequence"/>
</dbReference>
<evidence type="ECO:0000313" key="2">
    <source>
        <dbReference type="Proteomes" id="UP000285146"/>
    </source>
</evidence>
<dbReference type="AlphaFoldDB" id="A0A423XJY5"/>
<keyword evidence="2" id="KW-1185">Reference proteome</keyword>
<evidence type="ECO:0008006" key="3">
    <source>
        <dbReference type="Google" id="ProtNLM"/>
    </source>
</evidence>
<dbReference type="InParanoid" id="A0A423XJY5"/>
<name>A0A423XJY5_9PEZI</name>
<organism evidence="1 2">
    <name type="scientific">Cytospora leucostoma</name>
    <dbReference type="NCBI Taxonomy" id="1230097"/>
    <lineage>
        <taxon>Eukaryota</taxon>
        <taxon>Fungi</taxon>
        <taxon>Dikarya</taxon>
        <taxon>Ascomycota</taxon>
        <taxon>Pezizomycotina</taxon>
        <taxon>Sordariomycetes</taxon>
        <taxon>Sordariomycetidae</taxon>
        <taxon>Diaporthales</taxon>
        <taxon>Cytosporaceae</taxon>
        <taxon>Cytospora</taxon>
    </lineage>
</organism>